<keyword evidence="2" id="KW-0472">Membrane</keyword>
<keyword evidence="2" id="KW-1133">Transmembrane helix</keyword>
<comment type="caution">
    <text evidence="4">The sequence shown here is derived from an EMBL/GenBank/DDBJ whole genome shotgun (WGS) entry which is preliminary data.</text>
</comment>
<evidence type="ECO:0000259" key="3">
    <source>
        <dbReference type="Pfam" id="PF00149"/>
    </source>
</evidence>
<dbReference type="InterPro" id="IPR029052">
    <property type="entry name" value="Metallo-depent_PP-like"/>
</dbReference>
<dbReference type="CDD" id="cd00144">
    <property type="entry name" value="MPP_PPP_family"/>
    <property type="match status" value="1"/>
</dbReference>
<dbReference type="InterPro" id="IPR004843">
    <property type="entry name" value="Calcineurin-like_PHP"/>
</dbReference>
<dbReference type="PANTHER" id="PTHR42850:SF4">
    <property type="entry name" value="ZINC-DEPENDENT ENDOPOLYPHOSPHATASE"/>
    <property type="match status" value="1"/>
</dbReference>
<keyword evidence="5" id="KW-1185">Reference proteome</keyword>
<dbReference type="InterPro" id="IPR050126">
    <property type="entry name" value="Ap4A_hydrolase"/>
</dbReference>
<evidence type="ECO:0000313" key="4">
    <source>
        <dbReference type="EMBL" id="KAL1583183.1"/>
    </source>
</evidence>
<protein>
    <recommendedName>
        <fullName evidence="3">Calcineurin-like phosphoesterase domain-containing protein</fullName>
    </recommendedName>
</protein>
<accession>A0AB34KET3</accession>
<feature type="domain" description="Calcineurin-like phosphoesterase" evidence="3">
    <location>
        <begin position="176"/>
        <end position="308"/>
    </location>
</feature>
<evidence type="ECO:0000256" key="2">
    <source>
        <dbReference type="SAM" id="Phobius"/>
    </source>
</evidence>
<dbReference type="GO" id="GO:0005737">
    <property type="term" value="C:cytoplasm"/>
    <property type="evidence" value="ECO:0007669"/>
    <property type="project" value="TreeGrafter"/>
</dbReference>
<dbReference type="EMBL" id="JAAQHG020000038">
    <property type="protein sequence ID" value="KAL1583183.1"/>
    <property type="molecule type" value="Genomic_DNA"/>
</dbReference>
<reference evidence="4 5" key="1">
    <citation type="journal article" date="2020" name="Microbiol. Resour. Announc.">
        <title>Draft Genome Sequence of a Cladosporium Species Isolated from the Mesophotic Ascidian Didemnum maculosum.</title>
        <authorList>
            <person name="Gioti A."/>
            <person name="Siaperas R."/>
            <person name="Nikolaivits E."/>
            <person name="Le Goff G."/>
            <person name="Ouazzani J."/>
            <person name="Kotoulas G."/>
            <person name="Topakas E."/>
        </authorList>
    </citation>
    <scope>NUCLEOTIDE SEQUENCE [LARGE SCALE GENOMIC DNA]</scope>
    <source>
        <strain evidence="4 5">TM138-S3</strain>
    </source>
</reference>
<organism evidence="4 5">
    <name type="scientific">Cladosporium halotolerans</name>
    <dbReference type="NCBI Taxonomy" id="1052096"/>
    <lineage>
        <taxon>Eukaryota</taxon>
        <taxon>Fungi</taxon>
        <taxon>Dikarya</taxon>
        <taxon>Ascomycota</taxon>
        <taxon>Pezizomycotina</taxon>
        <taxon>Dothideomycetes</taxon>
        <taxon>Dothideomycetidae</taxon>
        <taxon>Cladosporiales</taxon>
        <taxon>Cladosporiaceae</taxon>
        <taxon>Cladosporium</taxon>
    </lineage>
</organism>
<keyword evidence="2" id="KW-0812">Transmembrane</keyword>
<proteinExistence type="predicted"/>
<evidence type="ECO:0000256" key="1">
    <source>
        <dbReference type="SAM" id="MobiDB-lite"/>
    </source>
</evidence>
<gene>
    <name evidence="4" type="ORF">WHR41_07982</name>
</gene>
<dbReference type="GO" id="GO:0000298">
    <property type="term" value="F:endopolyphosphatase activity"/>
    <property type="evidence" value="ECO:0007669"/>
    <property type="project" value="TreeGrafter"/>
</dbReference>
<dbReference type="GeneID" id="96009424"/>
<name>A0AB34KET3_9PEZI</name>
<dbReference type="PANTHER" id="PTHR42850">
    <property type="entry name" value="METALLOPHOSPHOESTERASE"/>
    <property type="match status" value="1"/>
</dbReference>
<dbReference type="AlphaFoldDB" id="A0AB34KET3"/>
<feature type="region of interest" description="Disordered" evidence="1">
    <location>
        <begin position="1"/>
        <end position="40"/>
    </location>
</feature>
<dbReference type="SUPFAM" id="SSF56300">
    <property type="entry name" value="Metallo-dependent phosphatases"/>
    <property type="match status" value="1"/>
</dbReference>
<dbReference type="Gene3D" id="3.60.21.10">
    <property type="match status" value="1"/>
</dbReference>
<dbReference type="RefSeq" id="XP_069226290.1">
    <property type="nucleotide sequence ID" value="XM_069376586.1"/>
</dbReference>
<evidence type="ECO:0000313" key="5">
    <source>
        <dbReference type="Proteomes" id="UP000803884"/>
    </source>
</evidence>
<dbReference type="GO" id="GO:0016791">
    <property type="term" value="F:phosphatase activity"/>
    <property type="evidence" value="ECO:0007669"/>
    <property type="project" value="TreeGrafter"/>
</dbReference>
<dbReference type="Proteomes" id="UP000803884">
    <property type="component" value="Unassembled WGS sequence"/>
</dbReference>
<sequence length="494" mass="55417">MSAHNRYSQDEDENEPLNDIQARLQADRREGAMPLPAHPHNAVMRQPLLENVYDEHRDEKDEEEDYWEYEQESPGCCDFSDEESWVNRKGRSWRFWSAMVGVGLLVFAVVHYIVYPEIVDERMRGGFINQVEDGKVKLNTIGLAMGGQFQHGAVKIQDLDEMFIPGGENDPHGKRRLVFVGDIHGCRDELKALLHKVNFDPKHDHLIAAGDTINKGPHSAAVLDHLIHLNATTVRGNHEDRLIHTAKTVYDTFSSLPEAFQPTLQDTDSLVSTTNIAHRDARTLKTLHRRHLHYIQQMPLILRIRPLPQAGKPTASTTSPIAEPILVVHAGLVPALPLEKQDPYFVTNMRSLHAVSHVPSADRAGRRGGKVGKYNRPWRNVWGWYNDHLFRHKSTRGFRKFSSPAQGASTESLGFLGRVWDSAESGVREYAGRAKNGDKPKVVVYGHDSKGGLRIKRWSKGLDSGCVGGGKLSALVVDAKGLSEVVDVDCPGYW</sequence>
<feature type="transmembrane region" description="Helical" evidence="2">
    <location>
        <begin position="95"/>
        <end position="115"/>
    </location>
</feature>
<dbReference type="Pfam" id="PF00149">
    <property type="entry name" value="Metallophos"/>
    <property type="match status" value="1"/>
</dbReference>
<dbReference type="GO" id="GO:0006798">
    <property type="term" value="P:polyphosphate catabolic process"/>
    <property type="evidence" value="ECO:0007669"/>
    <property type="project" value="TreeGrafter"/>
</dbReference>